<gene>
    <name evidence="8" type="ORF">BO83DRAFT_392632</name>
</gene>
<dbReference type="Pfam" id="PF00172">
    <property type="entry name" value="Zn_clus"/>
    <property type="match status" value="1"/>
</dbReference>
<dbReference type="Gene3D" id="4.10.240.10">
    <property type="entry name" value="Zn(2)-C6 fungal-type DNA-binding domain"/>
    <property type="match status" value="1"/>
</dbReference>
<dbReference type="InterPro" id="IPR036864">
    <property type="entry name" value="Zn2-C6_fun-type_DNA-bd_sf"/>
</dbReference>
<dbReference type="PANTHER" id="PTHR47338:SF5">
    <property type="entry name" value="ZN(II)2CYS6 TRANSCRIPTION FACTOR (EUROFUNG)"/>
    <property type="match status" value="1"/>
</dbReference>
<organism evidence="8 9">
    <name type="scientific">Aspergillus eucalypticola (strain CBS 122712 / IBT 29274)</name>
    <dbReference type="NCBI Taxonomy" id="1448314"/>
    <lineage>
        <taxon>Eukaryota</taxon>
        <taxon>Fungi</taxon>
        <taxon>Dikarya</taxon>
        <taxon>Ascomycota</taxon>
        <taxon>Pezizomycotina</taxon>
        <taxon>Eurotiomycetes</taxon>
        <taxon>Eurotiomycetidae</taxon>
        <taxon>Eurotiales</taxon>
        <taxon>Aspergillaceae</taxon>
        <taxon>Aspergillus</taxon>
        <taxon>Aspergillus subgen. Circumdati</taxon>
    </lineage>
</organism>
<dbReference type="SMART" id="SM00066">
    <property type="entry name" value="GAL4"/>
    <property type="match status" value="1"/>
</dbReference>
<feature type="domain" description="Zn(2)-C6 fungal-type" evidence="7">
    <location>
        <begin position="7"/>
        <end position="37"/>
    </location>
</feature>
<dbReference type="InterPro" id="IPR050815">
    <property type="entry name" value="TF_fung"/>
</dbReference>
<name>A0A317URQ1_ASPEC</name>
<keyword evidence="5" id="KW-0804">Transcription</keyword>
<proteinExistence type="predicted"/>
<dbReference type="GO" id="GO:0008270">
    <property type="term" value="F:zinc ion binding"/>
    <property type="evidence" value="ECO:0007669"/>
    <property type="project" value="InterPro"/>
</dbReference>
<evidence type="ECO:0000313" key="8">
    <source>
        <dbReference type="EMBL" id="PWY64315.1"/>
    </source>
</evidence>
<dbReference type="InterPro" id="IPR001138">
    <property type="entry name" value="Zn2Cys6_DnaBD"/>
</dbReference>
<protein>
    <recommendedName>
        <fullName evidence="7">Zn(2)-C6 fungal-type domain-containing protein</fullName>
    </recommendedName>
</protein>
<dbReference type="Proteomes" id="UP000246171">
    <property type="component" value="Unassembled WGS sequence"/>
</dbReference>
<evidence type="ECO:0000256" key="2">
    <source>
        <dbReference type="ARBA" id="ARBA00022723"/>
    </source>
</evidence>
<keyword evidence="9" id="KW-1185">Reference proteome</keyword>
<dbReference type="PROSITE" id="PS50048">
    <property type="entry name" value="ZN2_CY6_FUNGAL_2"/>
    <property type="match status" value="1"/>
</dbReference>
<keyword evidence="4" id="KW-0238">DNA-binding</keyword>
<reference evidence="8" key="1">
    <citation type="submission" date="2016-12" db="EMBL/GenBank/DDBJ databases">
        <title>The genomes of Aspergillus section Nigri reveals drivers in fungal speciation.</title>
        <authorList>
            <consortium name="DOE Joint Genome Institute"/>
            <person name="Vesth T.C."/>
            <person name="Nybo J."/>
            <person name="Theobald S."/>
            <person name="Brandl J."/>
            <person name="Frisvad J.C."/>
            <person name="Nielsen K.F."/>
            <person name="Lyhne E.K."/>
            <person name="Kogle M.E."/>
            <person name="Kuo A."/>
            <person name="Riley R."/>
            <person name="Clum A."/>
            <person name="Nolan M."/>
            <person name="Lipzen A."/>
            <person name="Salamov A."/>
            <person name="Henrissat B."/>
            <person name="Wiebenga A."/>
            <person name="De vries R.P."/>
            <person name="Grigoriev I.V."/>
            <person name="Mortensen U.H."/>
            <person name="Andersen M.R."/>
            <person name="Baker S.E."/>
        </authorList>
    </citation>
    <scope>NUCLEOTIDE SEQUENCE</scope>
    <source>
        <strain evidence="8">CBS 122712</strain>
    </source>
</reference>
<dbReference type="GO" id="GO:0000981">
    <property type="term" value="F:DNA-binding transcription factor activity, RNA polymerase II-specific"/>
    <property type="evidence" value="ECO:0007669"/>
    <property type="project" value="InterPro"/>
</dbReference>
<evidence type="ECO:0000259" key="7">
    <source>
        <dbReference type="PROSITE" id="PS50048"/>
    </source>
</evidence>
<dbReference type="GO" id="GO:0003677">
    <property type="term" value="F:DNA binding"/>
    <property type="evidence" value="ECO:0007669"/>
    <property type="project" value="UniProtKB-KW"/>
</dbReference>
<dbReference type="SUPFAM" id="SSF57701">
    <property type="entry name" value="Zn2/Cys6 DNA-binding domain"/>
    <property type="match status" value="1"/>
</dbReference>
<evidence type="ECO:0000256" key="6">
    <source>
        <dbReference type="ARBA" id="ARBA00023242"/>
    </source>
</evidence>
<dbReference type="GO" id="GO:0005634">
    <property type="term" value="C:nucleus"/>
    <property type="evidence" value="ECO:0007669"/>
    <property type="project" value="UniProtKB-SubCell"/>
</dbReference>
<dbReference type="OrthoDB" id="4510210at2759"/>
<keyword evidence="6" id="KW-0539">Nucleus</keyword>
<evidence type="ECO:0000256" key="5">
    <source>
        <dbReference type="ARBA" id="ARBA00023163"/>
    </source>
</evidence>
<comment type="caution">
    <text evidence="8">The sequence shown here is derived from an EMBL/GenBank/DDBJ whole genome shotgun (WGS) entry which is preliminary data.</text>
</comment>
<dbReference type="PROSITE" id="PS00463">
    <property type="entry name" value="ZN2_CY6_FUNGAL_1"/>
    <property type="match status" value="1"/>
</dbReference>
<evidence type="ECO:0000256" key="3">
    <source>
        <dbReference type="ARBA" id="ARBA00023015"/>
    </source>
</evidence>
<dbReference type="EMBL" id="MSFU01000031">
    <property type="protein sequence ID" value="PWY64315.1"/>
    <property type="molecule type" value="Genomic_DNA"/>
</dbReference>
<evidence type="ECO:0000313" key="9">
    <source>
        <dbReference type="Proteomes" id="UP000246171"/>
    </source>
</evidence>
<dbReference type="VEuPathDB" id="FungiDB:BO83DRAFT_392632"/>
<keyword evidence="2" id="KW-0479">Metal-binding</keyword>
<dbReference type="PANTHER" id="PTHR47338">
    <property type="entry name" value="ZN(II)2CYS6 TRANSCRIPTION FACTOR (EUROFUNG)-RELATED"/>
    <property type="match status" value="1"/>
</dbReference>
<dbReference type="CDD" id="cd00067">
    <property type="entry name" value="GAL4"/>
    <property type="match status" value="1"/>
</dbReference>
<dbReference type="RefSeq" id="XP_025383786.1">
    <property type="nucleotide sequence ID" value="XM_025532948.1"/>
</dbReference>
<evidence type="ECO:0000256" key="1">
    <source>
        <dbReference type="ARBA" id="ARBA00004123"/>
    </source>
</evidence>
<evidence type="ECO:0000256" key="4">
    <source>
        <dbReference type="ARBA" id="ARBA00023125"/>
    </source>
</evidence>
<dbReference type="GO" id="GO:0009893">
    <property type="term" value="P:positive regulation of metabolic process"/>
    <property type="evidence" value="ECO:0007669"/>
    <property type="project" value="UniProtKB-ARBA"/>
</dbReference>
<keyword evidence="3" id="KW-0805">Transcription regulation</keyword>
<dbReference type="AlphaFoldDB" id="A0A317URQ1"/>
<comment type="subcellular location">
    <subcellularLocation>
        <location evidence="1">Nucleus</location>
    </subcellularLocation>
</comment>
<sequence>MTLSPTACRRCRQQKRKCTRELPSCRRCQEFAANCDYPSPPDRRLLAVQRWARRANRNQGTQIPVSTPAWPFDTGLALLQSYFSQFVTSGFFFNQEDFFSNYLAGNIPKSLLRSLCAFSSSIFTPRANARSNLESHSRSWLVTPDLEVNHGRDDFGTGQLKAVEALLTSFHLSLYWYAQDSAFQHSIQWILQRQAEGDALSPQTALSVFGVYWSIRCIIQEPGTVDSRVVVELPDLPAFATVREISHSIQAGRRPHSENVDEDLRVVSRLLAFMGRWFRVREFITALRMADDPVSMLSELTRLDMQTTACYQSFKADWDFWRMSSPKSARKYFISEILYHQCRAVSHLHMYLESQQRDGADHEFIQLTGSIAFRQMLLLTEAVNRLLVMTPREQACSIPPVVGYSTFLAASLQLAALVHLRDHEVQRPLSNGDGLENALRACVLANLSVLSHMKCSWAPLQTLWDKLLPLVYQASLIVPEVEFFACQPHPIPLLHETTAMELQNYVTGHLSPIMTIVDIAEPFYLPDSRYDSSARSTDLCPPRELPPAAPYESPSAPCTGGTSATNELYEVIPEMHDHLNHLGLNFF</sequence>
<accession>A0A317URQ1</accession>
<dbReference type="GeneID" id="37054910"/>